<dbReference type="Pfam" id="PF01738">
    <property type="entry name" value="DLH"/>
    <property type="match status" value="1"/>
</dbReference>
<dbReference type="InterPro" id="IPR002925">
    <property type="entry name" value="Dienelactn_hydro"/>
</dbReference>
<evidence type="ECO:0000313" key="3">
    <source>
        <dbReference type="EMBL" id="ANS29969.1"/>
    </source>
</evidence>
<proteinExistence type="predicted"/>
<dbReference type="EMBL" id="CP009111">
    <property type="protein sequence ID" value="ANS29969.1"/>
    <property type="molecule type" value="Genomic_DNA"/>
</dbReference>
<gene>
    <name evidence="3" type="ORF">R1CP_26620</name>
</gene>
<feature type="compositionally biased region" description="Polar residues" evidence="1">
    <location>
        <begin position="9"/>
        <end position="18"/>
    </location>
</feature>
<evidence type="ECO:0000313" key="4">
    <source>
        <dbReference type="Proteomes" id="UP000186108"/>
    </source>
</evidence>
<protein>
    <submittedName>
        <fullName evidence="3">Tat (Twin-arginine translocation) pathway signal sequence domain protein</fullName>
    </submittedName>
</protein>
<dbReference type="InterPro" id="IPR051049">
    <property type="entry name" value="Dienelactone_hydrolase-like"/>
</dbReference>
<evidence type="ECO:0000259" key="2">
    <source>
        <dbReference type="Pfam" id="PF01738"/>
    </source>
</evidence>
<reference evidence="3 4" key="1">
    <citation type="submission" date="2014-07" db="EMBL/GenBank/DDBJ databases">
        <authorList>
            <person name="Zhang J.E."/>
            <person name="Yang H."/>
            <person name="Guo J."/>
            <person name="Deng Z."/>
            <person name="Luo H."/>
            <person name="Luo M."/>
            <person name="Zhao B."/>
        </authorList>
    </citation>
    <scope>NUCLEOTIDE SEQUENCE [LARGE SCALE GENOMIC DNA]</scope>
    <source>
        <strain evidence="3 4">1CP</strain>
    </source>
</reference>
<sequence>MKWEPMPITASTRDNSLHQPMRTGTIMTPLQRYIAEEIAIDHADGLLSRREALRRLGLIGLGVAAASSLLAACSTDGDGESSTSAPVTPGGATPPPPGMADAVGTEAVTFAGPDGRVLQGAWAEAAEPRGAVLVVHENKGLTDHIRSVAGRFAGAGYSALAIDLLSEEGGTATFTDQAQATAALATVPPARFVADMKAGIDELGRRVPDKKMAAVGFCFGGGMVWQLLASGEPRLAAAVPFYGPLPEGADFSGSKAAVLAIYAELDARVNASRDAAAAALAKAGLPHEIVTVPGADHAFFNDTGPRYNATAAAEAYERVLAWFGEYLG</sequence>
<dbReference type="PANTHER" id="PTHR46623:SF6">
    <property type="entry name" value="ALPHA_BETA-HYDROLASES SUPERFAMILY PROTEIN"/>
    <property type="match status" value="1"/>
</dbReference>
<organism evidence="3 4">
    <name type="scientific">Rhodococcus opacus</name>
    <name type="common">Nocardia opaca</name>
    <dbReference type="NCBI Taxonomy" id="37919"/>
    <lineage>
        <taxon>Bacteria</taxon>
        <taxon>Bacillati</taxon>
        <taxon>Actinomycetota</taxon>
        <taxon>Actinomycetes</taxon>
        <taxon>Mycobacteriales</taxon>
        <taxon>Nocardiaceae</taxon>
        <taxon>Rhodococcus</taxon>
    </lineage>
</organism>
<dbReference type="Proteomes" id="UP000186108">
    <property type="component" value="Chromosome"/>
</dbReference>
<dbReference type="GO" id="GO:0016787">
    <property type="term" value="F:hydrolase activity"/>
    <property type="evidence" value="ECO:0007669"/>
    <property type="project" value="InterPro"/>
</dbReference>
<feature type="domain" description="Dienelactone hydrolase" evidence="2">
    <location>
        <begin position="127"/>
        <end position="327"/>
    </location>
</feature>
<dbReference type="AlphaFoldDB" id="A0A1B1KBK8"/>
<evidence type="ECO:0000256" key="1">
    <source>
        <dbReference type="SAM" id="MobiDB-lite"/>
    </source>
</evidence>
<name>A0A1B1KBK8_RHOOP</name>
<dbReference type="PANTHER" id="PTHR46623">
    <property type="entry name" value="CARBOXYMETHYLENEBUTENOLIDASE-RELATED"/>
    <property type="match status" value="1"/>
</dbReference>
<dbReference type="PATRIC" id="fig|37919.13.peg.5581"/>
<accession>A0A1B1KBK8</accession>
<feature type="region of interest" description="Disordered" evidence="1">
    <location>
        <begin position="74"/>
        <end position="101"/>
    </location>
</feature>
<dbReference type="SUPFAM" id="SSF53474">
    <property type="entry name" value="alpha/beta-Hydrolases"/>
    <property type="match status" value="1"/>
</dbReference>
<dbReference type="Gene3D" id="3.40.50.1820">
    <property type="entry name" value="alpha/beta hydrolase"/>
    <property type="match status" value="1"/>
</dbReference>
<dbReference type="InterPro" id="IPR029058">
    <property type="entry name" value="AB_hydrolase_fold"/>
</dbReference>
<feature type="region of interest" description="Disordered" evidence="1">
    <location>
        <begin position="1"/>
        <end position="21"/>
    </location>
</feature>